<proteinExistence type="inferred from homology"/>
<comment type="catalytic activity">
    <reaction evidence="9 11">
        <text>ATP + H2O = ADP + phosphate + H(+)</text>
        <dbReference type="Rhea" id="RHEA:13065"/>
        <dbReference type="ChEBI" id="CHEBI:15377"/>
        <dbReference type="ChEBI" id="CHEBI:15378"/>
        <dbReference type="ChEBI" id="CHEBI:30616"/>
        <dbReference type="ChEBI" id="CHEBI:43474"/>
        <dbReference type="ChEBI" id="CHEBI:456216"/>
    </reaction>
</comment>
<dbReference type="GO" id="GO:0003677">
    <property type="term" value="F:DNA binding"/>
    <property type="evidence" value="ECO:0007669"/>
    <property type="project" value="UniProtKB-UniRule"/>
</dbReference>
<evidence type="ECO:0000256" key="7">
    <source>
        <dbReference type="ARBA" id="ARBA00023125"/>
    </source>
</evidence>
<dbReference type="GO" id="GO:0005524">
    <property type="term" value="F:ATP binding"/>
    <property type="evidence" value="ECO:0007669"/>
    <property type="project" value="UniProtKB-UniRule"/>
</dbReference>
<evidence type="ECO:0000256" key="5">
    <source>
        <dbReference type="ARBA" id="ARBA00022801"/>
    </source>
</evidence>
<dbReference type="InterPro" id="IPR037118">
    <property type="entry name" value="Val-tRNA_synth_C_sf"/>
</dbReference>
<dbReference type="GO" id="GO:0016887">
    <property type="term" value="F:ATP hydrolysis activity"/>
    <property type="evidence" value="ECO:0007669"/>
    <property type="project" value="UniProtKB-UniRule"/>
</dbReference>
<sequence length="622" mass="68914">MLLTLRDVSLNLGSTVLLDKASFTLEKGERVAILGRNGAGKSTLLKVIAGEVATDGGEILRAQSLRIARLVQDVPTSARGRVADVVAQGLGAAGELLARYHELVAAERYDDLGKVQAQIEAIDGWSLDQRVSETISRLDLPADAAFESLSGGLKRRVLLGQALVQQPDLLLLDEPTNHLDVESISWLEEFLKSFSGAILFVTHDRAFLRNLATRILELDRGWLTSWPGDYENYLRRKEERAHAEAQERALFDKRLAQEEAWIRRGIEARRTRNMGRVERLMQMRQQFAVRRNQQGNARMLIQEADRSGKLVAEADNVAYAYGDKTIVRGLSTTVLRGDKLGIIGPNGAGKTTLINLLLGRLQPTSGTLKLGSNLQIAYFDQLRGGLDENASVVDNLGDGKDFVEVGGARKHVMGYLQDFLFTPDRARSPVRALSGGERNRLLLAKLFARPSNLLVLDEPTNDLDLETLELLEELLLDYEGSVLLVSHDRAFVDNVVTRCLVFEGEGRINEYVGGYSDWLRQRPAQTSKPASNKPAAVAAPPIVKQTAAAPRLTSKEKRELDELPAKIERWEAEQAKLADQLSADGFYDGPKEQVLKLQQQLDALAQTLATAYARWEQLEALR</sequence>
<evidence type="ECO:0000313" key="14">
    <source>
        <dbReference type="Proteomes" id="UP000003704"/>
    </source>
</evidence>
<dbReference type="PATRIC" id="fig|1172194.4.peg.2408"/>
<dbReference type="InterPro" id="IPR043686">
    <property type="entry name" value="Uup"/>
</dbReference>
<dbReference type="InterPro" id="IPR027417">
    <property type="entry name" value="P-loop_NTPase"/>
</dbReference>
<evidence type="ECO:0000256" key="4">
    <source>
        <dbReference type="ARBA" id="ARBA00022763"/>
    </source>
</evidence>
<evidence type="ECO:0000256" key="8">
    <source>
        <dbReference type="ARBA" id="ARBA00023204"/>
    </source>
</evidence>
<dbReference type="GO" id="GO:0006281">
    <property type="term" value="P:DNA repair"/>
    <property type="evidence" value="ECO:0007669"/>
    <property type="project" value="UniProtKB-KW"/>
</dbReference>
<dbReference type="FunFam" id="3.40.50.300:FF:000011">
    <property type="entry name" value="Putative ABC transporter ATP-binding component"/>
    <property type="match status" value="1"/>
</dbReference>
<dbReference type="InterPro" id="IPR003439">
    <property type="entry name" value="ABC_transporter-like_ATP-bd"/>
</dbReference>
<comment type="similarity">
    <text evidence="10 11">Belongs to the ABC transporter superfamily. ABCF family. Uup subfamily.</text>
</comment>
<organism evidence="13 14">
    <name type="scientific">Hydrocarboniphaga effusa AP103</name>
    <dbReference type="NCBI Taxonomy" id="1172194"/>
    <lineage>
        <taxon>Bacteria</taxon>
        <taxon>Pseudomonadati</taxon>
        <taxon>Pseudomonadota</taxon>
        <taxon>Gammaproteobacteria</taxon>
        <taxon>Nevskiales</taxon>
        <taxon>Nevskiaceae</taxon>
        <taxon>Hydrocarboniphaga</taxon>
    </lineage>
</organism>
<dbReference type="Pfam" id="PF16326">
    <property type="entry name" value="ABC_tran_CTD"/>
    <property type="match status" value="1"/>
</dbReference>
<name>I8T4Q4_9GAMM</name>
<feature type="domain" description="ABC transporter" evidence="12">
    <location>
        <begin position="3"/>
        <end position="245"/>
    </location>
</feature>
<feature type="domain" description="ABC transporter" evidence="12">
    <location>
        <begin position="312"/>
        <end position="538"/>
    </location>
</feature>
<evidence type="ECO:0000256" key="11">
    <source>
        <dbReference type="HAMAP-Rule" id="MF_00848"/>
    </source>
</evidence>
<dbReference type="SUPFAM" id="SSF52540">
    <property type="entry name" value="P-loop containing nucleoside triphosphate hydrolases"/>
    <property type="match status" value="2"/>
</dbReference>
<dbReference type="GO" id="GO:0005737">
    <property type="term" value="C:cytoplasm"/>
    <property type="evidence" value="ECO:0007669"/>
    <property type="project" value="UniProtKB-SubCell"/>
</dbReference>
<dbReference type="Gene3D" id="3.40.50.300">
    <property type="entry name" value="P-loop containing nucleotide triphosphate hydrolases"/>
    <property type="match status" value="2"/>
</dbReference>
<dbReference type="OrthoDB" id="9776369at2"/>
<evidence type="ECO:0000256" key="3">
    <source>
        <dbReference type="ARBA" id="ARBA00022741"/>
    </source>
</evidence>
<dbReference type="InterPro" id="IPR032781">
    <property type="entry name" value="ABC_tran_Xtn"/>
</dbReference>
<dbReference type="GO" id="GO:0043022">
    <property type="term" value="F:ribosome binding"/>
    <property type="evidence" value="ECO:0007669"/>
    <property type="project" value="UniProtKB-UniRule"/>
</dbReference>
<dbReference type="InterPro" id="IPR032524">
    <property type="entry name" value="ABC_tran_C"/>
</dbReference>
<keyword evidence="14" id="KW-1185">Reference proteome</keyword>
<dbReference type="Pfam" id="PF12848">
    <property type="entry name" value="ABC_tran_Xtn"/>
    <property type="match status" value="1"/>
</dbReference>
<dbReference type="EMBL" id="AKGD01000002">
    <property type="protein sequence ID" value="EIT68910.1"/>
    <property type="molecule type" value="Genomic_DNA"/>
</dbReference>
<dbReference type="RefSeq" id="WP_007185435.1">
    <property type="nucleotide sequence ID" value="NZ_AKGD01000002.1"/>
</dbReference>
<evidence type="ECO:0000256" key="2">
    <source>
        <dbReference type="ARBA" id="ARBA00022737"/>
    </source>
</evidence>
<dbReference type="STRING" id="1172194.WQQ_24920"/>
<dbReference type="Gene3D" id="1.10.287.380">
    <property type="entry name" value="Valyl-tRNA synthetase, C-terminal domain"/>
    <property type="match status" value="1"/>
</dbReference>
<dbReference type="EC" id="3.6.1.-" evidence="11"/>
<dbReference type="PROSITE" id="PS50893">
    <property type="entry name" value="ABC_TRANSPORTER_2"/>
    <property type="match status" value="2"/>
</dbReference>
<keyword evidence="3 11" id="KW-0547">Nucleotide-binding</keyword>
<keyword evidence="8 11" id="KW-0234">DNA repair</keyword>
<gene>
    <name evidence="11" type="primary">uup</name>
    <name evidence="13" type="ORF">WQQ_24920</name>
</gene>
<dbReference type="HAMAP" id="MF_00848">
    <property type="entry name" value="Uup"/>
    <property type="match status" value="1"/>
</dbReference>
<dbReference type="Pfam" id="PF00005">
    <property type="entry name" value="ABC_tran"/>
    <property type="match status" value="2"/>
</dbReference>
<feature type="binding site" evidence="11">
    <location>
        <begin position="344"/>
        <end position="351"/>
    </location>
    <ligand>
        <name>ATP</name>
        <dbReference type="ChEBI" id="CHEBI:30616"/>
        <label>2</label>
    </ligand>
</feature>
<comment type="subcellular location">
    <subcellularLocation>
        <location evidence="11">Cytoplasm</location>
    </subcellularLocation>
    <text evidence="11">Associates with ribosomes.</text>
</comment>
<protein>
    <recommendedName>
        <fullName evidence="11">ATP-binding protein Uup</fullName>
        <ecNumber evidence="11">3.6.1.-</ecNumber>
    </recommendedName>
</protein>
<evidence type="ECO:0000259" key="12">
    <source>
        <dbReference type="PROSITE" id="PS50893"/>
    </source>
</evidence>
<evidence type="ECO:0000256" key="10">
    <source>
        <dbReference type="ARBA" id="ARBA00061478"/>
    </source>
</evidence>
<dbReference type="PROSITE" id="PS00211">
    <property type="entry name" value="ABC_TRANSPORTER_1"/>
    <property type="match status" value="1"/>
</dbReference>
<keyword evidence="1 11" id="KW-0963">Cytoplasm</keyword>
<feature type="binding site" evidence="11">
    <location>
        <begin position="35"/>
        <end position="42"/>
    </location>
    <ligand>
        <name>ATP</name>
        <dbReference type="ChEBI" id="CHEBI:30616"/>
        <label>1</label>
    </ligand>
</feature>
<dbReference type="InterPro" id="IPR003593">
    <property type="entry name" value="AAA+_ATPase"/>
</dbReference>
<dbReference type="InterPro" id="IPR051309">
    <property type="entry name" value="ABCF_ATPase"/>
</dbReference>
<dbReference type="AlphaFoldDB" id="I8T4Q4"/>
<keyword evidence="2 11" id="KW-0677">Repeat</keyword>
<evidence type="ECO:0000313" key="13">
    <source>
        <dbReference type="EMBL" id="EIT68910.1"/>
    </source>
</evidence>
<dbReference type="InterPro" id="IPR017871">
    <property type="entry name" value="ABC_transporter-like_CS"/>
</dbReference>
<dbReference type="FunFam" id="3.40.50.300:FF:000309">
    <property type="entry name" value="ABC transporter ATP-binding protein"/>
    <property type="match status" value="1"/>
</dbReference>
<dbReference type="PANTHER" id="PTHR42855:SF1">
    <property type="entry name" value="ABC TRANSPORTER DOMAIN-CONTAINING PROTEIN"/>
    <property type="match status" value="1"/>
</dbReference>
<evidence type="ECO:0000256" key="1">
    <source>
        <dbReference type="ARBA" id="ARBA00022490"/>
    </source>
</evidence>
<accession>I8T4Q4</accession>
<evidence type="ECO:0000256" key="9">
    <source>
        <dbReference type="ARBA" id="ARBA00049360"/>
    </source>
</evidence>
<reference evidence="13 14" key="1">
    <citation type="journal article" date="2012" name="J. Bacteriol.">
        <title>Genome Sequence of n-Alkane-Degrading Hydrocarboniphaga effusa Strain AP103T (ATCC BAA-332T).</title>
        <authorList>
            <person name="Chang H.K."/>
            <person name="Zylstra G.J."/>
            <person name="Chae J.C."/>
        </authorList>
    </citation>
    <scope>NUCLEOTIDE SEQUENCE [LARGE SCALE GENOMIC DNA]</scope>
    <source>
        <strain evidence="13 14">AP103</strain>
    </source>
</reference>
<comment type="function">
    <text evidence="11">Probably plays a role in ribosome assembly or function. May be involved in resolution of branched DNA intermediates that result from template switching in postreplication gaps. Binds DNA and has ATPase activity.</text>
</comment>
<keyword evidence="4 11" id="KW-0227">DNA damage</keyword>
<dbReference type="PANTHER" id="PTHR42855">
    <property type="entry name" value="ABC TRANSPORTER ATP-BINDING SUBUNIT"/>
    <property type="match status" value="1"/>
</dbReference>
<keyword evidence="7 11" id="KW-0238">DNA-binding</keyword>
<keyword evidence="6 11" id="KW-0067">ATP-binding</keyword>
<comment type="caution">
    <text evidence="13">The sequence shown here is derived from an EMBL/GenBank/DDBJ whole genome shotgun (WGS) entry which is preliminary data.</text>
</comment>
<keyword evidence="5 11" id="KW-0378">Hydrolase</keyword>
<dbReference type="Proteomes" id="UP000003704">
    <property type="component" value="Unassembled WGS sequence"/>
</dbReference>
<evidence type="ECO:0000256" key="6">
    <source>
        <dbReference type="ARBA" id="ARBA00022840"/>
    </source>
</evidence>
<dbReference type="CDD" id="cd03221">
    <property type="entry name" value="ABCF_EF-3"/>
    <property type="match status" value="2"/>
</dbReference>
<dbReference type="SMART" id="SM00382">
    <property type="entry name" value="AAA"/>
    <property type="match status" value="2"/>
</dbReference>